<dbReference type="InterPro" id="IPR036047">
    <property type="entry name" value="F-box-like_dom_sf"/>
</dbReference>
<dbReference type="PANTHER" id="PTHR34145">
    <property type="entry name" value="OS02G0105600 PROTEIN"/>
    <property type="match status" value="1"/>
</dbReference>
<dbReference type="InterPro" id="IPR055357">
    <property type="entry name" value="LRR_At1g61320_AtMIF1"/>
</dbReference>
<dbReference type="Proteomes" id="UP001497457">
    <property type="component" value="Chromosome 2b"/>
</dbReference>
<sequence>MAIDSGGGGAKKPRVDEQGDRSEAVDADADRISALPDELRQRILTHLSFKDAIRTGALARGWRDVWKSRWAQRSSVEIHLCSHDALRRELDALAREPRPRCRLDRFSLVADNRKLKSLELQRFIKYAAECRVVDLHVDLRNTANGFAFRLPLCSPLLMRLSLRRMCIANRFYKGAQPFRALEFIQLQTVSIYRPAFHKMISLCPSLLTLYLCDCIFAPFVNLFMPPNLRNVTMTNCVGMLRLQGQRSVPSLRSFRYRGEISNIVMAPFSLPRDAVLADLYIQFARSVSEQDLKKNLCNSLPKDLSGLNVLTICCKALRVAFSFRNDGANAQLPNLNLHNLRELQLLMLEMEAANLADIYVFFKICQCPNLERLFVQLPEFGYQPTEGSIDEVCEEPQVDGLDNLATVKVMNFSWCCAKVQLVSFLLRKAKSLQKLLIVSPNVTPPDVPGVDEADLFYLKEALANGRIMLSDSDDAATQPYHSEVFIEF</sequence>
<dbReference type="Pfam" id="PF00646">
    <property type="entry name" value="F-box"/>
    <property type="match status" value="1"/>
</dbReference>
<dbReference type="InterPro" id="IPR032675">
    <property type="entry name" value="LRR_dom_sf"/>
</dbReference>
<evidence type="ECO:0000313" key="4">
    <source>
        <dbReference type="Proteomes" id="UP001497457"/>
    </source>
</evidence>
<dbReference type="PANTHER" id="PTHR34145:SF65">
    <property type="entry name" value="FBD DOMAIN-CONTAINING PROTEIN"/>
    <property type="match status" value="1"/>
</dbReference>
<protein>
    <recommendedName>
        <fullName evidence="2">F-box domain-containing protein</fullName>
    </recommendedName>
</protein>
<feature type="compositionally biased region" description="Basic and acidic residues" evidence="1">
    <location>
        <begin position="13"/>
        <end position="27"/>
    </location>
</feature>
<dbReference type="EMBL" id="OZ075112">
    <property type="protein sequence ID" value="CAL4966800.1"/>
    <property type="molecule type" value="Genomic_DNA"/>
</dbReference>
<accession>A0ABC8ZUI3</accession>
<dbReference type="InterPro" id="IPR053772">
    <property type="entry name" value="At1g61320/At1g61330-like"/>
</dbReference>
<dbReference type="Pfam" id="PF23622">
    <property type="entry name" value="LRR_At1g61320_AtMIF1"/>
    <property type="match status" value="1"/>
</dbReference>
<dbReference type="SUPFAM" id="SSF81383">
    <property type="entry name" value="F-box domain"/>
    <property type="match status" value="1"/>
</dbReference>
<keyword evidence="4" id="KW-1185">Reference proteome</keyword>
<evidence type="ECO:0000313" key="3">
    <source>
        <dbReference type="EMBL" id="CAL4966800.1"/>
    </source>
</evidence>
<dbReference type="AlphaFoldDB" id="A0ABC8ZUI3"/>
<reference evidence="3 4" key="2">
    <citation type="submission" date="2024-10" db="EMBL/GenBank/DDBJ databases">
        <authorList>
            <person name="Ryan C."/>
        </authorList>
    </citation>
    <scope>NUCLEOTIDE SEQUENCE [LARGE SCALE GENOMIC DNA]</scope>
</reference>
<dbReference type="SUPFAM" id="SSF52047">
    <property type="entry name" value="RNI-like"/>
    <property type="match status" value="1"/>
</dbReference>
<gene>
    <name evidence="3" type="ORF">URODEC1_LOCUS47991</name>
</gene>
<name>A0ABC8ZUI3_9POAL</name>
<organism evidence="3 4">
    <name type="scientific">Urochloa decumbens</name>
    <dbReference type="NCBI Taxonomy" id="240449"/>
    <lineage>
        <taxon>Eukaryota</taxon>
        <taxon>Viridiplantae</taxon>
        <taxon>Streptophyta</taxon>
        <taxon>Embryophyta</taxon>
        <taxon>Tracheophyta</taxon>
        <taxon>Spermatophyta</taxon>
        <taxon>Magnoliopsida</taxon>
        <taxon>Liliopsida</taxon>
        <taxon>Poales</taxon>
        <taxon>Poaceae</taxon>
        <taxon>PACMAD clade</taxon>
        <taxon>Panicoideae</taxon>
        <taxon>Panicodae</taxon>
        <taxon>Paniceae</taxon>
        <taxon>Melinidinae</taxon>
        <taxon>Urochloa</taxon>
    </lineage>
</organism>
<feature type="domain" description="F-box" evidence="2">
    <location>
        <begin position="29"/>
        <end position="73"/>
    </location>
</feature>
<feature type="region of interest" description="Disordered" evidence="1">
    <location>
        <begin position="1"/>
        <end position="27"/>
    </location>
</feature>
<dbReference type="PROSITE" id="PS50181">
    <property type="entry name" value="FBOX"/>
    <property type="match status" value="1"/>
</dbReference>
<feature type="compositionally biased region" description="Gly residues" evidence="1">
    <location>
        <begin position="1"/>
        <end position="10"/>
    </location>
</feature>
<dbReference type="Gene3D" id="3.80.10.10">
    <property type="entry name" value="Ribonuclease Inhibitor"/>
    <property type="match status" value="1"/>
</dbReference>
<proteinExistence type="predicted"/>
<dbReference type="InterPro" id="IPR001810">
    <property type="entry name" value="F-box_dom"/>
</dbReference>
<evidence type="ECO:0000256" key="1">
    <source>
        <dbReference type="SAM" id="MobiDB-lite"/>
    </source>
</evidence>
<reference evidence="4" key="1">
    <citation type="submission" date="2024-06" db="EMBL/GenBank/DDBJ databases">
        <authorList>
            <person name="Ryan C."/>
        </authorList>
    </citation>
    <scope>NUCLEOTIDE SEQUENCE [LARGE SCALE GENOMIC DNA]</scope>
</reference>
<evidence type="ECO:0000259" key="2">
    <source>
        <dbReference type="PROSITE" id="PS50181"/>
    </source>
</evidence>